<dbReference type="EMBL" id="CP016414">
    <property type="protein sequence ID" value="ANU36305.1"/>
    <property type="molecule type" value="Genomic_DNA"/>
</dbReference>
<sequence>MSDSLIIIALPSLIHRIGRTSMSTARELALQYECELKRVRRSRHWQLVGEFAQIELFKQALIDSDVIVYQFMLSKITTALVNIEPPLTLEQQLAQLILNNPTITIAELVSLTHCSEAEARVARFNNETL</sequence>
<protein>
    <submittedName>
        <fullName evidence="1">Uncharacterized protein</fullName>
    </submittedName>
</protein>
<dbReference type="GeneID" id="96873842"/>
<evidence type="ECO:0000313" key="1">
    <source>
        <dbReference type="EMBL" id="ANU36305.1"/>
    </source>
</evidence>
<evidence type="ECO:0000313" key="2">
    <source>
        <dbReference type="Proteomes" id="UP000092528"/>
    </source>
</evidence>
<keyword evidence="2" id="KW-1185">Reference proteome</keyword>
<dbReference type="Pfam" id="PF12614">
    <property type="entry name" value="RRF_GI"/>
    <property type="match status" value="1"/>
</dbReference>
<gene>
    <name evidence="1" type="ORF">VSVS05_01178</name>
</gene>
<dbReference type="KEGG" id="vsc:VSVS12_01557"/>
<organism evidence="1 2">
    <name type="scientific">Vibrio scophthalmi</name>
    <dbReference type="NCBI Taxonomy" id="45658"/>
    <lineage>
        <taxon>Bacteria</taxon>
        <taxon>Pseudomonadati</taxon>
        <taxon>Pseudomonadota</taxon>
        <taxon>Gammaproteobacteria</taxon>
        <taxon>Vibrionales</taxon>
        <taxon>Vibrionaceae</taxon>
        <taxon>Vibrio</taxon>
    </lineage>
</organism>
<reference evidence="1 2" key="1">
    <citation type="submission" date="2016-07" db="EMBL/GenBank/DDBJ databases">
        <title>Genome sequencing of Vibrio scophthalmi strain VS-05, an isolated from Paralichthys olivaceus.</title>
        <authorList>
            <person name="Han H.-J."/>
        </authorList>
    </citation>
    <scope>NUCLEOTIDE SEQUENCE [LARGE SCALE GENOMIC DNA]</scope>
    <source>
        <strain evidence="1 2">VS-05</strain>
    </source>
</reference>
<dbReference type="Proteomes" id="UP000092528">
    <property type="component" value="Chromosome 1"/>
</dbReference>
<accession>A0A1B1NP43</accession>
<dbReference type="STRING" id="45658.VSVS12_01557"/>
<dbReference type="RefSeq" id="WP_065430298.1">
    <property type="nucleotide sequence ID" value="NZ_CP016307.1"/>
</dbReference>
<dbReference type="PATRIC" id="fig|45658.6.peg.1514"/>
<name>A0A1B1NP43_9VIBR</name>
<dbReference type="InterPro" id="IPR022253">
    <property type="entry name" value="Ribosome_recyc_fac_bac"/>
</dbReference>
<proteinExistence type="predicted"/>
<dbReference type="AlphaFoldDB" id="A0A1B1NP43"/>